<dbReference type="AlphaFoldDB" id="A0A245ZHA9"/>
<evidence type="ECO:0000313" key="3">
    <source>
        <dbReference type="Proteomes" id="UP000197783"/>
    </source>
</evidence>
<dbReference type="Proteomes" id="UP000197783">
    <property type="component" value="Unassembled WGS sequence"/>
</dbReference>
<reference evidence="2 3" key="1">
    <citation type="submission" date="2017-03" db="EMBL/GenBank/DDBJ databases">
        <title>Genome sequence of Sphingomonas mucosissima DSM 17494.</title>
        <authorList>
            <person name="Poehlein A."/>
            <person name="Wuebbeler J.H."/>
            <person name="Steinbuechel A."/>
            <person name="Daniel R."/>
        </authorList>
    </citation>
    <scope>NUCLEOTIDE SEQUENCE [LARGE SCALE GENOMIC DNA]</scope>
    <source>
        <strain evidence="2 3">DSM 17494</strain>
    </source>
</reference>
<dbReference type="Pfam" id="PF09912">
    <property type="entry name" value="DUF2141"/>
    <property type="match status" value="1"/>
</dbReference>
<dbReference type="InterPro" id="IPR018673">
    <property type="entry name" value="DUF2141"/>
</dbReference>
<sequence>MASLKLALLLAGLLAPLPGAAQVLGSDAAACVRRDQPAIQVSVLGLKDQTGNLKLELFPATEDDFLKDDRDLIAEGKFFHRVRVPTPPAGPVTLCIKAPAPGRYALFVTHDRDNKNKFNVWTDGAGLPANQRIGRAKPKLSQAIVDVPRGVSLVTVRLQYLRGFIPSFGPVDD</sequence>
<name>A0A245ZHA9_9SPHN</name>
<protein>
    <recommendedName>
        <fullName evidence="4">DUF2141 domain-containing protein</fullName>
    </recommendedName>
</protein>
<accession>A0A245ZHA9</accession>
<keyword evidence="1" id="KW-0732">Signal</keyword>
<organism evidence="2 3">
    <name type="scientific">Sphingomonas mucosissima</name>
    <dbReference type="NCBI Taxonomy" id="370959"/>
    <lineage>
        <taxon>Bacteria</taxon>
        <taxon>Pseudomonadati</taxon>
        <taxon>Pseudomonadota</taxon>
        <taxon>Alphaproteobacteria</taxon>
        <taxon>Sphingomonadales</taxon>
        <taxon>Sphingomonadaceae</taxon>
        <taxon>Sphingomonas</taxon>
    </lineage>
</organism>
<feature type="signal peptide" evidence="1">
    <location>
        <begin position="1"/>
        <end position="21"/>
    </location>
</feature>
<keyword evidence="3" id="KW-1185">Reference proteome</keyword>
<evidence type="ECO:0000313" key="2">
    <source>
        <dbReference type="EMBL" id="OWK29120.1"/>
    </source>
</evidence>
<comment type="caution">
    <text evidence="2">The sequence shown here is derived from an EMBL/GenBank/DDBJ whole genome shotgun (WGS) entry which is preliminary data.</text>
</comment>
<feature type="chain" id="PRO_5012557677" description="DUF2141 domain-containing protein" evidence="1">
    <location>
        <begin position="22"/>
        <end position="173"/>
    </location>
</feature>
<gene>
    <name evidence="2" type="ORF">SPMU_26470</name>
</gene>
<dbReference type="EMBL" id="NBBJ01000004">
    <property type="protein sequence ID" value="OWK29120.1"/>
    <property type="molecule type" value="Genomic_DNA"/>
</dbReference>
<evidence type="ECO:0008006" key="4">
    <source>
        <dbReference type="Google" id="ProtNLM"/>
    </source>
</evidence>
<evidence type="ECO:0000256" key="1">
    <source>
        <dbReference type="SAM" id="SignalP"/>
    </source>
</evidence>
<dbReference type="RefSeq" id="WP_088334324.1">
    <property type="nucleotide sequence ID" value="NZ_NBBJ01000004.1"/>
</dbReference>
<proteinExistence type="predicted"/>
<dbReference type="OrthoDB" id="7449018at2"/>